<accession>A0AAX1NBI4</accession>
<sequence length="432" mass="51951">MNFIQFLQKLIHDSHYQVLYVDLKYLVKGYQENSDYVYSSKEALYKMFSRYVEKLEKEYGLTSKKIFLNNEEYAQQSEKFDGFVQRRKKDILIEADKGVYIGYQLEVEQEKINTIIEVFRLKNLKMNLEKKTRLTENPDLYLKNIDFELTHSKNSIQNWLDWFDDILISIDDKKIIEIEHQSDFGEIKHEKIIPIRLRENLYSYMYLIGIRVDDSNRVTEQIRYNDLAVVNLNNIKTIIKSNQFVANVSVFKDKAKYLRAYEYFIEKMNHQMDIILKSFVGVIPPEPVHHHYEKPFSLEIDINTFQVPFIRRYKVDFEELNSPKGEGYRRLRFKTNPSFEFIKQVLMLNDNWNYDISINDKRISNETSLEVVNNDSSVNAWIRDYLKQSHRRSLINYEDNPIIKRELEKEIKDWERNQDNPQTSVTYPFTCD</sequence>
<dbReference type="RefSeq" id="WP_169662367.1">
    <property type="nucleotide sequence ID" value="NZ_CP076133.1"/>
</dbReference>
<dbReference type="Proteomes" id="UP000678679">
    <property type="component" value="Chromosome 2"/>
</dbReference>
<dbReference type="EMBL" id="CP076133">
    <property type="protein sequence ID" value="QWG04934.1"/>
    <property type="molecule type" value="Genomic_DNA"/>
</dbReference>
<reference evidence="1 2" key="1">
    <citation type="submission" date="2021-05" db="EMBL/GenBank/DDBJ databases">
        <title>Comparative genomic studies on the polysaccharide-degrading batcterial strains of the Flammeovirga genus.</title>
        <authorList>
            <person name="Zewei F."/>
            <person name="Zheng Z."/>
            <person name="Yu L."/>
            <person name="Ruyue G."/>
            <person name="Yanhong M."/>
            <person name="Yuanyuan C."/>
            <person name="Jingyan G."/>
            <person name="Wenjun H."/>
        </authorList>
    </citation>
    <scope>NUCLEOTIDE SEQUENCE [LARGE SCALE GENOMIC DNA]</scope>
    <source>
        <strain evidence="1 2">NBRC:100898</strain>
    </source>
</reference>
<dbReference type="AlphaFoldDB" id="A0AAX1NBI4"/>
<evidence type="ECO:0000313" key="2">
    <source>
        <dbReference type="Proteomes" id="UP000678679"/>
    </source>
</evidence>
<evidence type="ECO:0008006" key="3">
    <source>
        <dbReference type="Google" id="ProtNLM"/>
    </source>
</evidence>
<protein>
    <recommendedName>
        <fullName evidence="3">WYL domain-containing protein</fullName>
    </recommendedName>
</protein>
<organism evidence="1 2">
    <name type="scientific">Flammeovirga yaeyamensis</name>
    <dbReference type="NCBI Taxonomy" id="367791"/>
    <lineage>
        <taxon>Bacteria</taxon>
        <taxon>Pseudomonadati</taxon>
        <taxon>Bacteroidota</taxon>
        <taxon>Cytophagia</taxon>
        <taxon>Cytophagales</taxon>
        <taxon>Flammeovirgaceae</taxon>
        <taxon>Flammeovirga</taxon>
    </lineage>
</organism>
<name>A0AAX1NBI4_9BACT</name>
<gene>
    <name evidence="1" type="ORF">KMW28_21155</name>
</gene>
<keyword evidence="2" id="KW-1185">Reference proteome</keyword>
<dbReference type="KEGG" id="fya:KMW28_21155"/>
<evidence type="ECO:0000313" key="1">
    <source>
        <dbReference type="EMBL" id="QWG04934.1"/>
    </source>
</evidence>
<proteinExistence type="predicted"/>